<keyword evidence="3" id="KW-1185">Reference proteome</keyword>
<dbReference type="OMA" id="NMYSWMQ"/>
<protein>
    <submittedName>
        <fullName evidence="2">Uncharacterized protein</fullName>
    </submittedName>
</protein>
<reference evidence="2" key="2">
    <citation type="submission" date="2025-08" db="UniProtKB">
        <authorList>
            <consortium name="Ensembl"/>
        </authorList>
    </citation>
    <scope>IDENTIFICATION</scope>
</reference>
<feature type="region of interest" description="Disordered" evidence="1">
    <location>
        <begin position="153"/>
        <end position="182"/>
    </location>
</feature>
<feature type="compositionally biased region" description="Polar residues" evidence="1">
    <location>
        <begin position="8"/>
        <end position="24"/>
    </location>
</feature>
<organism evidence="2 3">
    <name type="scientific">Ciona savignyi</name>
    <name type="common">Pacific transparent sea squirt</name>
    <dbReference type="NCBI Taxonomy" id="51511"/>
    <lineage>
        <taxon>Eukaryota</taxon>
        <taxon>Metazoa</taxon>
        <taxon>Chordata</taxon>
        <taxon>Tunicata</taxon>
        <taxon>Ascidiacea</taxon>
        <taxon>Phlebobranchia</taxon>
        <taxon>Cionidae</taxon>
        <taxon>Ciona</taxon>
    </lineage>
</organism>
<dbReference type="AlphaFoldDB" id="H2YWZ8"/>
<reference evidence="3" key="1">
    <citation type="submission" date="2003-08" db="EMBL/GenBank/DDBJ databases">
        <authorList>
            <person name="Birren B."/>
            <person name="Nusbaum C."/>
            <person name="Abebe A."/>
            <person name="Abouelleil A."/>
            <person name="Adekoya E."/>
            <person name="Ait-zahra M."/>
            <person name="Allen N."/>
            <person name="Allen T."/>
            <person name="An P."/>
            <person name="Anderson M."/>
            <person name="Anderson S."/>
            <person name="Arachchi H."/>
            <person name="Armbruster J."/>
            <person name="Bachantsang P."/>
            <person name="Baldwin J."/>
            <person name="Barry A."/>
            <person name="Bayul T."/>
            <person name="Blitshsteyn B."/>
            <person name="Bloom T."/>
            <person name="Blye J."/>
            <person name="Boguslavskiy L."/>
            <person name="Borowsky M."/>
            <person name="Boukhgalter B."/>
            <person name="Brunache A."/>
            <person name="Butler J."/>
            <person name="Calixte N."/>
            <person name="Calvo S."/>
            <person name="Camarata J."/>
            <person name="Campo K."/>
            <person name="Chang J."/>
            <person name="Cheshatsang Y."/>
            <person name="Citroen M."/>
            <person name="Collymore A."/>
            <person name="Considine T."/>
            <person name="Cook A."/>
            <person name="Cooke P."/>
            <person name="Corum B."/>
            <person name="Cuomo C."/>
            <person name="David R."/>
            <person name="Dawoe T."/>
            <person name="Degray S."/>
            <person name="Dodge S."/>
            <person name="Dooley K."/>
            <person name="Dorje P."/>
            <person name="Dorjee K."/>
            <person name="Dorris L."/>
            <person name="Duffey N."/>
            <person name="Dupes A."/>
            <person name="Elkins T."/>
            <person name="Engels R."/>
            <person name="Erickson J."/>
            <person name="Farina A."/>
            <person name="Faro S."/>
            <person name="Ferreira P."/>
            <person name="Fischer H."/>
            <person name="Fitzgerald M."/>
            <person name="Foley K."/>
            <person name="Gage D."/>
            <person name="Galagan J."/>
            <person name="Gearin G."/>
            <person name="Gnerre S."/>
            <person name="Gnirke A."/>
            <person name="Goyette A."/>
            <person name="Graham J."/>
            <person name="Grandbois E."/>
            <person name="Gyaltsen K."/>
            <person name="Hafez N."/>
            <person name="Hagopian D."/>
            <person name="Hagos B."/>
            <person name="Hall J."/>
            <person name="Hatcher B."/>
            <person name="Heller A."/>
            <person name="Higgins H."/>
            <person name="Honan T."/>
            <person name="Horn A."/>
            <person name="Houde N."/>
            <person name="Hughes L."/>
            <person name="Hulme W."/>
            <person name="Husby E."/>
            <person name="Iliev I."/>
            <person name="Jaffe D."/>
            <person name="Jones C."/>
            <person name="Kamal M."/>
            <person name="Kamat A."/>
            <person name="Kamvysselis M."/>
            <person name="Karlsson E."/>
            <person name="Kells C."/>
            <person name="Kieu A."/>
            <person name="Kisner P."/>
            <person name="Kodira C."/>
            <person name="Kulbokas E."/>
            <person name="Labutti K."/>
            <person name="Lama D."/>
            <person name="Landers T."/>
            <person name="Leger J."/>
            <person name="Levine S."/>
            <person name="Lewis D."/>
            <person name="Lewis T."/>
            <person name="Lindblad-toh K."/>
            <person name="Liu X."/>
            <person name="Lokyitsang T."/>
            <person name="Lokyitsang Y."/>
            <person name="Lucien O."/>
            <person name="Lui A."/>
            <person name="Ma L.J."/>
            <person name="Mabbitt R."/>
            <person name="Macdonald J."/>
            <person name="Maclean C."/>
            <person name="Major J."/>
            <person name="Manning J."/>
            <person name="Marabella R."/>
            <person name="Maru K."/>
            <person name="Matthews C."/>
            <person name="Mauceli E."/>
            <person name="Mccarthy M."/>
            <person name="Mcdonough S."/>
            <person name="Mcghee T."/>
            <person name="Meldrim J."/>
            <person name="Meneus L."/>
            <person name="Mesirov J."/>
            <person name="Mihalev A."/>
            <person name="Mihova T."/>
            <person name="Mikkelsen T."/>
            <person name="Mlenga V."/>
            <person name="Moru K."/>
            <person name="Mozes J."/>
            <person name="Mulrain L."/>
            <person name="Munson G."/>
            <person name="Naylor J."/>
            <person name="Newes C."/>
            <person name="Nguyen C."/>
            <person name="Nguyen N."/>
            <person name="Nguyen T."/>
            <person name="Nicol R."/>
            <person name="Nielsen C."/>
            <person name="Nizzari M."/>
            <person name="Norbu C."/>
            <person name="Norbu N."/>
            <person name="O'donnell P."/>
            <person name="Okoawo O."/>
            <person name="O'leary S."/>
            <person name="Omotosho B."/>
            <person name="O'neill K."/>
            <person name="Osman S."/>
            <person name="Parker S."/>
            <person name="Perrin D."/>
            <person name="Phunkhang P."/>
            <person name="Piqani B."/>
            <person name="Purcell S."/>
            <person name="Rachupka T."/>
            <person name="Ramasamy U."/>
            <person name="Rameau R."/>
            <person name="Ray V."/>
            <person name="Raymond C."/>
            <person name="Retta R."/>
            <person name="Richardson S."/>
            <person name="Rise C."/>
            <person name="Rodriguez J."/>
            <person name="Rogers J."/>
            <person name="Rogov P."/>
            <person name="Rutman M."/>
            <person name="Schupbach R."/>
            <person name="Seaman C."/>
            <person name="Settipalli S."/>
            <person name="Sharpe T."/>
            <person name="Sheridan J."/>
            <person name="Sherpa N."/>
            <person name="Shi J."/>
            <person name="Smirnov S."/>
            <person name="Smith C."/>
            <person name="Sougnez C."/>
            <person name="Spencer B."/>
            <person name="Stalker J."/>
            <person name="Stange-thomann N."/>
            <person name="Stavropoulos S."/>
            <person name="Stetson K."/>
            <person name="Stone C."/>
            <person name="Stone S."/>
            <person name="Stubbs M."/>
            <person name="Talamas J."/>
            <person name="Tchuinga P."/>
            <person name="Tenzing P."/>
            <person name="Tesfaye S."/>
            <person name="Theodore J."/>
            <person name="Thoulutsang Y."/>
            <person name="Topham K."/>
            <person name="Towey S."/>
            <person name="Tsamla T."/>
            <person name="Tsomo N."/>
            <person name="Vallee D."/>
            <person name="Vassiliev H."/>
            <person name="Venkataraman V."/>
            <person name="Vinson J."/>
            <person name="Vo A."/>
            <person name="Wade C."/>
            <person name="Wang S."/>
            <person name="Wangchuk T."/>
            <person name="Wangdi T."/>
            <person name="Whittaker C."/>
            <person name="Wilkinson J."/>
            <person name="Wu Y."/>
            <person name="Wyman D."/>
            <person name="Yadav S."/>
            <person name="Yang S."/>
            <person name="Yang X."/>
            <person name="Yeager S."/>
            <person name="Yee E."/>
            <person name="Young G."/>
            <person name="Zainoun J."/>
            <person name="Zembeck L."/>
            <person name="Zimmer A."/>
            <person name="Zody M."/>
            <person name="Lander E."/>
        </authorList>
    </citation>
    <scope>NUCLEOTIDE SEQUENCE [LARGE SCALE GENOMIC DNA]</scope>
</reference>
<dbReference type="GeneTree" id="ENSGT00390000017806"/>
<name>H2YWZ8_CIOSA</name>
<feature type="compositionally biased region" description="Basic residues" evidence="1">
    <location>
        <begin position="164"/>
        <end position="178"/>
    </location>
</feature>
<dbReference type="InParanoid" id="H2YWZ8"/>
<dbReference type="HOGENOM" id="CLU_1109116_0_0_1"/>
<sequence>MEDLERQQLVSGGSTSNPVSPLNKQITDRAKLLHSGGVGYEQQNMYSWMQQSQKPTTEPLKEETAGPNESMLLTGEAKEQETDMTIDTLIQNIQKLEFSVERLPKYQEMYSHFLINTGVNVSETEASSTFVQSQCLGSLEVDANLMNLRVDQQQPDRLYTRESRSRRKKREPSRRYKARPVASTPFSQSKSVILLFQGFCFN</sequence>
<evidence type="ECO:0000256" key="1">
    <source>
        <dbReference type="SAM" id="MobiDB-lite"/>
    </source>
</evidence>
<dbReference type="Ensembl" id="ENSCSAVT00000009977.1">
    <property type="protein sequence ID" value="ENSCSAVP00000009859.1"/>
    <property type="gene ID" value="ENSCSAVG00000005794.1"/>
</dbReference>
<accession>H2YWZ8</accession>
<reference evidence="2" key="3">
    <citation type="submission" date="2025-09" db="UniProtKB">
        <authorList>
            <consortium name="Ensembl"/>
        </authorList>
    </citation>
    <scope>IDENTIFICATION</scope>
</reference>
<evidence type="ECO:0000313" key="2">
    <source>
        <dbReference type="Ensembl" id="ENSCSAVP00000009859.1"/>
    </source>
</evidence>
<feature type="region of interest" description="Disordered" evidence="1">
    <location>
        <begin position="1"/>
        <end position="24"/>
    </location>
</feature>
<dbReference type="Proteomes" id="UP000007875">
    <property type="component" value="Unassembled WGS sequence"/>
</dbReference>
<proteinExistence type="predicted"/>
<evidence type="ECO:0000313" key="3">
    <source>
        <dbReference type="Proteomes" id="UP000007875"/>
    </source>
</evidence>